<keyword evidence="2" id="KW-1185">Reference proteome</keyword>
<name>A0ACC3BBP6_9EURO</name>
<organism evidence="1 2">
    <name type="scientific">Aspergillus melleus</name>
    <dbReference type="NCBI Taxonomy" id="138277"/>
    <lineage>
        <taxon>Eukaryota</taxon>
        <taxon>Fungi</taxon>
        <taxon>Dikarya</taxon>
        <taxon>Ascomycota</taxon>
        <taxon>Pezizomycotina</taxon>
        <taxon>Eurotiomycetes</taxon>
        <taxon>Eurotiomycetidae</taxon>
        <taxon>Eurotiales</taxon>
        <taxon>Aspergillaceae</taxon>
        <taxon>Aspergillus</taxon>
        <taxon>Aspergillus subgen. Circumdati</taxon>
    </lineage>
</organism>
<comment type="caution">
    <text evidence="1">The sequence shown here is derived from an EMBL/GenBank/DDBJ whole genome shotgun (WGS) entry which is preliminary data.</text>
</comment>
<dbReference type="Proteomes" id="UP001177260">
    <property type="component" value="Unassembled WGS sequence"/>
</dbReference>
<proteinExistence type="predicted"/>
<sequence>MAPIQSALSETLRSLTQSKIRELEKRQQAYESNKSSLLQAADRLTDIQGKIAHLLSGVRALFPQTARDPVITDIERWLSQARYDSSIPLEKLVSIQNQLISRLDVNSRRLGLADLYSRLVMEWVNVDAEPNPSPGDSSSDHDDFSVVEEKQKQHLESLCDQFEKVVFEPLETNPVEIRAFLEGLFPDEESKKAFEAFQAEMRNECLALWEKNSTGKEVFNIDSLKLCIKGLLKEDILSDAKKEILKYFLDNQVALIEIADVLNMRYDDLSNWEWHAGEDGIPVLPTQQLNGKYRIWMDEDVLQTIFVQQIGVRLCAILKEHLEKLIWNGSVWNWSPGPNMTKSDRLRREYYLGEKRESSQSVAEIRKDEYMETYFVSQLPESEWTLAQHGGSYDDEEDDDEDDDDKPSTKEEDKNVKQHLLRKVATEVLLHRALNGEAATIQSDLKWYGTSLSHSTIFTIMEFAGFPQRWITFFRKYLESPLNMDQASSGREPRGPRTRKRGLPIAHASEKLLGELVLFFMDLAVNRETGMLLYRLHDDLWLCGEPEKCAQAWEAMKRFAQVTGLGFNAFKTGSVYLSDSRDTAIEARLPKGPVTIGFLTLDPESGDWKIDQSQVDEHVDQLQNQLQSCYSVISWIRTWNSCIGRFFKSNFGQPAYCFGQPHVDEILETYEKVNRVLFGSQNPENGSTLTEYLRQMIKSRFGVSDVPDGFFFLPEELGGLGLRNPFIPALLVRDSKATSQSPAERMQALHKDLLSSYASRKKKFETLMDEDRHERLEALKIDPEEEAKDFIDPITFMSFDEYMQYADTRSSDIADYYTISTQVAAPTEIEPTPEYNQGLSKLQEIIRIADPSPEVKWVLHLHASELMGRFGGLNLVDRRFLPVGVLTMIKERKVKWQTVL</sequence>
<reference evidence="1 2" key="1">
    <citation type="journal article" date="2023" name="ACS Omega">
        <title>Identification of the Neoaspergillic Acid Biosynthesis Gene Cluster by Establishing an In Vitro CRISPR-Ribonucleoprotein Genetic System in Aspergillus melleus.</title>
        <authorList>
            <person name="Yuan B."/>
            <person name="Grau M.F."/>
            <person name="Murata R.M."/>
            <person name="Torok T."/>
            <person name="Venkateswaran K."/>
            <person name="Stajich J.E."/>
            <person name="Wang C.C.C."/>
        </authorList>
    </citation>
    <scope>NUCLEOTIDE SEQUENCE [LARGE SCALE GENOMIC DNA]</scope>
    <source>
        <strain evidence="1 2">IMV 1140</strain>
    </source>
</reference>
<protein>
    <submittedName>
        <fullName evidence="1">Uncharacterized protein</fullName>
    </submittedName>
</protein>
<dbReference type="EMBL" id="JAOPJF010000009">
    <property type="protein sequence ID" value="KAK1148124.1"/>
    <property type="molecule type" value="Genomic_DNA"/>
</dbReference>
<evidence type="ECO:0000313" key="1">
    <source>
        <dbReference type="EMBL" id="KAK1148124.1"/>
    </source>
</evidence>
<accession>A0ACC3BBP6</accession>
<evidence type="ECO:0000313" key="2">
    <source>
        <dbReference type="Proteomes" id="UP001177260"/>
    </source>
</evidence>
<gene>
    <name evidence="1" type="ORF">N8T08_010763</name>
</gene>